<evidence type="ECO:0000313" key="1">
    <source>
        <dbReference type="EMBL" id="KAJ1217818.1"/>
    </source>
</evidence>
<comment type="caution">
    <text evidence="1">The sequence shown here is derived from an EMBL/GenBank/DDBJ whole genome shotgun (WGS) entry which is preliminary data.</text>
</comment>
<dbReference type="Proteomes" id="UP001066276">
    <property type="component" value="Chromosome 1_1"/>
</dbReference>
<reference evidence="1" key="1">
    <citation type="journal article" date="2022" name="bioRxiv">
        <title>Sequencing and chromosome-scale assembly of the giantPleurodeles waltlgenome.</title>
        <authorList>
            <person name="Brown T."/>
            <person name="Elewa A."/>
            <person name="Iarovenko S."/>
            <person name="Subramanian E."/>
            <person name="Araus A.J."/>
            <person name="Petzold A."/>
            <person name="Susuki M."/>
            <person name="Suzuki K.-i.T."/>
            <person name="Hayashi T."/>
            <person name="Toyoda A."/>
            <person name="Oliveira C."/>
            <person name="Osipova E."/>
            <person name="Leigh N.D."/>
            <person name="Simon A."/>
            <person name="Yun M.H."/>
        </authorList>
    </citation>
    <scope>NUCLEOTIDE SEQUENCE</scope>
    <source>
        <strain evidence="1">20211129_DDA</strain>
        <tissue evidence="1">Liver</tissue>
    </source>
</reference>
<keyword evidence="2" id="KW-1185">Reference proteome</keyword>
<sequence>MTAVEHSQRFDEILNAVLHTKTTLEPKIDPLQMDMDHMREDHKKLKERVEAMESTMASLKPTVTDATSHIRLYRRRWLNYDKERRIKKEDPAATIIYA</sequence>
<organism evidence="1 2">
    <name type="scientific">Pleurodeles waltl</name>
    <name type="common">Iberian ribbed newt</name>
    <dbReference type="NCBI Taxonomy" id="8319"/>
    <lineage>
        <taxon>Eukaryota</taxon>
        <taxon>Metazoa</taxon>
        <taxon>Chordata</taxon>
        <taxon>Craniata</taxon>
        <taxon>Vertebrata</taxon>
        <taxon>Euteleostomi</taxon>
        <taxon>Amphibia</taxon>
        <taxon>Batrachia</taxon>
        <taxon>Caudata</taxon>
        <taxon>Salamandroidea</taxon>
        <taxon>Salamandridae</taxon>
        <taxon>Pleurodelinae</taxon>
        <taxon>Pleurodeles</taxon>
    </lineage>
</organism>
<name>A0AAV7WUM9_PLEWA</name>
<dbReference type="EMBL" id="JANPWB010000001">
    <property type="protein sequence ID" value="KAJ1217818.1"/>
    <property type="molecule type" value="Genomic_DNA"/>
</dbReference>
<protein>
    <submittedName>
        <fullName evidence="1">Uncharacterized protein</fullName>
    </submittedName>
</protein>
<dbReference type="AlphaFoldDB" id="A0AAV7WUM9"/>
<evidence type="ECO:0000313" key="2">
    <source>
        <dbReference type="Proteomes" id="UP001066276"/>
    </source>
</evidence>
<gene>
    <name evidence="1" type="ORF">NDU88_005405</name>
</gene>
<proteinExistence type="predicted"/>
<accession>A0AAV7WUM9</accession>